<feature type="region of interest" description="Disordered" evidence="1">
    <location>
        <begin position="132"/>
        <end position="164"/>
    </location>
</feature>
<dbReference type="Proteomes" id="UP000271974">
    <property type="component" value="Unassembled WGS sequence"/>
</dbReference>
<feature type="compositionally biased region" description="Basic and acidic residues" evidence="1">
    <location>
        <begin position="155"/>
        <end position="164"/>
    </location>
</feature>
<evidence type="ECO:0000313" key="2">
    <source>
        <dbReference type="EMBL" id="RUS71888.1"/>
    </source>
</evidence>
<sequence length="260" mass="29554">MTSQQVPGCIYGVFSQTDRELSTKGYFAKYGYKVVYQRDALQMSYQIPESSLTEPGEDNPTNTIQVRELTRFNLRRMFQAKDFCRELFPQGRIFNWYVGYRLMEENIRHWVTPWGGVFASFQNSPASTSSSFSVDHSAQANSSKTKIGISTPSEISRDRDSPGHRLDSSFPYNVAMVTFYNCHPTAYGAFYSLDAYAMPGVSRDHFQAHLRQNLNTLQRRFPGQRAALALTFDAPLSRECVISGLADHGISEMLPHQQKL</sequence>
<feature type="non-terminal residue" evidence="2">
    <location>
        <position position="260"/>
    </location>
</feature>
<proteinExistence type="predicted"/>
<organism evidence="2 3">
    <name type="scientific">Elysia chlorotica</name>
    <name type="common">Eastern emerald elysia</name>
    <name type="synonym">Sea slug</name>
    <dbReference type="NCBI Taxonomy" id="188477"/>
    <lineage>
        <taxon>Eukaryota</taxon>
        <taxon>Metazoa</taxon>
        <taxon>Spiralia</taxon>
        <taxon>Lophotrochozoa</taxon>
        <taxon>Mollusca</taxon>
        <taxon>Gastropoda</taxon>
        <taxon>Heterobranchia</taxon>
        <taxon>Euthyneura</taxon>
        <taxon>Panpulmonata</taxon>
        <taxon>Sacoglossa</taxon>
        <taxon>Placobranchoidea</taxon>
        <taxon>Plakobranchidae</taxon>
        <taxon>Elysia</taxon>
    </lineage>
</organism>
<feature type="compositionally biased region" description="Polar residues" evidence="1">
    <location>
        <begin position="132"/>
        <end position="154"/>
    </location>
</feature>
<dbReference type="EMBL" id="RQTK01001144">
    <property type="protein sequence ID" value="RUS71888.1"/>
    <property type="molecule type" value="Genomic_DNA"/>
</dbReference>
<protein>
    <submittedName>
        <fullName evidence="2">Uncharacterized protein</fullName>
    </submittedName>
</protein>
<evidence type="ECO:0000313" key="3">
    <source>
        <dbReference type="Proteomes" id="UP000271974"/>
    </source>
</evidence>
<reference evidence="2 3" key="1">
    <citation type="submission" date="2019-01" db="EMBL/GenBank/DDBJ databases">
        <title>A draft genome assembly of the solar-powered sea slug Elysia chlorotica.</title>
        <authorList>
            <person name="Cai H."/>
            <person name="Li Q."/>
            <person name="Fang X."/>
            <person name="Li J."/>
            <person name="Curtis N.E."/>
            <person name="Altenburger A."/>
            <person name="Shibata T."/>
            <person name="Feng M."/>
            <person name="Maeda T."/>
            <person name="Schwartz J.A."/>
            <person name="Shigenobu S."/>
            <person name="Lundholm N."/>
            <person name="Nishiyama T."/>
            <person name="Yang H."/>
            <person name="Hasebe M."/>
            <person name="Li S."/>
            <person name="Pierce S.K."/>
            <person name="Wang J."/>
        </authorList>
    </citation>
    <scope>NUCLEOTIDE SEQUENCE [LARGE SCALE GENOMIC DNA]</scope>
    <source>
        <strain evidence="2">EC2010</strain>
        <tissue evidence="2">Whole organism of an adult</tissue>
    </source>
</reference>
<evidence type="ECO:0000256" key="1">
    <source>
        <dbReference type="SAM" id="MobiDB-lite"/>
    </source>
</evidence>
<dbReference type="OrthoDB" id="6105923at2759"/>
<comment type="caution">
    <text evidence="2">The sequence shown here is derived from an EMBL/GenBank/DDBJ whole genome shotgun (WGS) entry which is preliminary data.</text>
</comment>
<dbReference type="AlphaFoldDB" id="A0A433SRK8"/>
<accession>A0A433SRK8</accession>
<name>A0A433SRK8_ELYCH</name>
<gene>
    <name evidence="2" type="ORF">EGW08_020341</name>
</gene>
<keyword evidence="3" id="KW-1185">Reference proteome</keyword>